<reference evidence="8 9" key="1">
    <citation type="submission" date="2015-01" db="EMBL/GenBank/DDBJ databases">
        <title>Genome of allotetraploid Gossypium barbadense reveals genomic plasticity and fiber elongation in cotton evolution.</title>
        <authorList>
            <person name="Chen X."/>
            <person name="Liu X."/>
            <person name="Zhao B."/>
            <person name="Zheng H."/>
            <person name="Hu Y."/>
            <person name="Lu G."/>
            <person name="Yang C."/>
            <person name="Chen J."/>
            <person name="Shan C."/>
            <person name="Zhang L."/>
            <person name="Zhou Y."/>
            <person name="Wang L."/>
            <person name="Guo W."/>
            <person name="Bai Y."/>
            <person name="Ruan J."/>
            <person name="Shangguan X."/>
            <person name="Mao Y."/>
            <person name="Jiang J."/>
            <person name="Zhu Y."/>
            <person name="Lei J."/>
            <person name="Kang H."/>
            <person name="Chen S."/>
            <person name="He X."/>
            <person name="Wang R."/>
            <person name="Wang Y."/>
            <person name="Chen J."/>
            <person name="Wang L."/>
            <person name="Yu S."/>
            <person name="Wang B."/>
            <person name="Wei J."/>
            <person name="Song S."/>
            <person name="Lu X."/>
            <person name="Gao Z."/>
            <person name="Gu W."/>
            <person name="Deng X."/>
            <person name="Ma D."/>
            <person name="Wang S."/>
            <person name="Liang W."/>
            <person name="Fang L."/>
            <person name="Cai C."/>
            <person name="Zhu X."/>
            <person name="Zhou B."/>
            <person name="Zhang Y."/>
            <person name="Chen Z."/>
            <person name="Xu S."/>
            <person name="Zhu R."/>
            <person name="Wang S."/>
            <person name="Zhang T."/>
            <person name="Zhao G."/>
        </authorList>
    </citation>
    <scope>NUCLEOTIDE SEQUENCE [LARGE SCALE GENOMIC DNA]</scope>
    <source>
        <strain evidence="9">cv. Xinhai21</strain>
        <tissue evidence="8">Leaf</tissue>
    </source>
</reference>
<gene>
    <name evidence="8" type="ORF">GOBAR_AA22061</name>
</gene>
<evidence type="ECO:0000256" key="2">
    <source>
        <dbReference type="ARBA" id="ARBA00022692"/>
    </source>
</evidence>
<evidence type="ECO:0000256" key="5">
    <source>
        <dbReference type="SAM" id="MobiDB-lite"/>
    </source>
</evidence>
<evidence type="ECO:0000259" key="7">
    <source>
        <dbReference type="Pfam" id="PF03168"/>
    </source>
</evidence>
<dbReference type="Proteomes" id="UP000239757">
    <property type="component" value="Unassembled WGS sequence"/>
</dbReference>
<dbReference type="EMBL" id="KZ665629">
    <property type="protein sequence ID" value="PPR98621.1"/>
    <property type="molecule type" value="Genomic_DNA"/>
</dbReference>
<comment type="subcellular location">
    <subcellularLocation>
        <location evidence="1">Membrane</location>
        <topology evidence="1">Single-pass membrane protein</topology>
    </subcellularLocation>
</comment>
<evidence type="ECO:0000256" key="6">
    <source>
        <dbReference type="SAM" id="Phobius"/>
    </source>
</evidence>
<name>A0A2P5X5L6_GOSBA</name>
<feature type="region of interest" description="Disordered" evidence="5">
    <location>
        <begin position="20"/>
        <end position="56"/>
    </location>
</feature>
<dbReference type="GO" id="GO:0005886">
    <property type="term" value="C:plasma membrane"/>
    <property type="evidence" value="ECO:0007669"/>
    <property type="project" value="TreeGrafter"/>
</dbReference>
<protein>
    <recommendedName>
        <fullName evidence="7">Late embryogenesis abundant protein LEA-2 subgroup domain-containing protein</fullName>
    </recommendedName>
</protein>
<proteinExistence type="predicted"/>
<feature type="domain" description="Late embryogenesis abundant protein LEA-2 subgroup" evidence="7">
    <location>
        <begin position="133"/>
        <end position="238"/>
    </location>
</feature>
<evidence type="ECO:0000313" key="8">
    <source>
        <dbReference type="EMBL" id="PPR98621.1"/>
    </source>
</evidence>
<feature type="transmembrane region" description="Helical" evidence="6">
    <location>
        <begin position="66"/>
        <end position="96"/>
    </location>
</feature>
<evidence type="ECO:0000313" key="9">
    <source>
        <dbReference type="Proteomes" id="UP000239757"/>
    </source>
</evidence>
<dbReference type="PANTHER" id="PTHR31234">
    <property type="entry name" value="LATE EMBRYOGENESIS ABUNDANT (LEA) HYDROXYPROLINE-RICH GLYCOPROTEIN FAMILY"/>
    <property type="match status" value="1"/>
</dbReference>
<dbReference type="Pfam" id="PF03168">
    <property type="entry name" value="LEA_2"/>
    <property type="match status" value="1"/>
</dbReference>
<dbReference type="AlphaFoldDB" id="A0A2P5X5L6"/>
<dbReference type="GO" id="GO:0098542">
    <property type="term" value="P:defense response to other organism"/>
    <property type="evidence" value="ECO:0007669"/>
    <property type="project" value="InterPro"/>
</dbReference>
<keyword evidence="4 6" id="KW-0472">Membrane</keyword>
<dbReference type="PANTHER" id="PTHR31234:SF6">
    <property type="entry name" value="LATE EMBRYOGENESIS ABUNDANT PROTEIN LEA-2 SUBGROUP DOMAIN-CONTAINING PROTEIN"/>
    <property type="match status" value="1"/>
</dbReference>
<organism evidence="8 9">
    <name type="scientific">Gossypium barbadense</name>
    <name type="common">Sea Island cotton</name>
    <name type="synonym">Hibiscus barbadensis</name>
    <dbReference type="NCBI Taxonomy" id="3634"/>
    <lineage>
        <taxon>Eukaryota</taxon>
        <taxon>Viridiplantae</taxon>
        <taxon>Streptophyta</taxon>
        <taxon>Embryophyta</taxon>
        <taxon>Tracheophyta</taxon>
        <taxon>Spermatophyta</taxon>
        <taxon>Magnoliopsida</taxon>
        <taxon>eudicotyledons</taxon>
        <taxon>Gunneridae</taxon>
        <taxon>Pentapetalae</taxon>
        <taxon>rosids</taxon>
        <taxon>malvids</taxon>
        <taxon>Malvales</taxon>
        <taxon>Malvaceae</taxon>
        <taxon>Malvoideae</taxon>
        <taxon>Gossypium</taxon>
    </lineage>
</organism>
<evidence type="ECO:0000256" key="1">
    <source>
        <dbReference type="ARBA" id="ARBA00004167"/>
    </source>
</evidence>
<accession>A0A2P5X5L6</accession>
<dbReference type="InterPro" id="IPR044839">
    <property type="entry name" value="NDR1-like"/>
</dbReference>
<dbReference type="InterPro" id="IPR004864">
    <property type="entry name" value="LEA_2"/>
</dbReference>
<keyword evidence="2 6" id="KW-0812">Transmembrane</keyword>
<feature type="compositionally biased region" description="Low complexity" evidence="5">
    <location>
        <begin position="20"/>
        <end position="38"/>
    </location>
</feature>
<dbReference type="OrthoDB" id="777167at2759"/>
<evidence type="ECO:0000256" key="3">
    <source>
        <dbReference type="ARBA" id="ARBA00022989"/>
    </source>
</evidence>
<evidence type="ECO:0000256" key="4">
    <source>
        <dbReference type="ARBA" id="ARBA00023136"/>
    </source>
</evidence>
<sequence length="371" mass="40063">MSEKVFPSAKPAATAFPPAVNGGAPVNTNGTTANGGTTKSHLYNPTSRPPYRPQPYHRRHRPRRNYCCCCCFWTILIILILALLVAIAGSVFYVLYRPNRPSYTLASLRIHRLNLTTTSDSSSSHLSSLFNLTISSKNPNSHLSFSYDPFVVSCVSSNSDVFIGNGTLPAFVSNSKNETTFKGVVVTTSIDLDAETVNNLRPDLKKKNGILLKVQMDTKVTVKMGGLKSKKVGIRVSCDGVKGVLPKGKSPSLANVSGAKCNGTLPAFVSNSKNETTFKGVVVTTSIDLDAETVNNLRPDLKKKNGILLKVQMDTKVTVKMGGLKSKKVGIRVSCDGVKGVLPKGKSPSLANVSGAKCKVDLRIKIWRWTF</sequence>
<keyword evidence="3 6" id="KW-1133">Transmembrane helix</keyword>